<comment type="caution">
    <text evidence="5">The sequence shown here is derived from an EMBL/GenBank/DDBJ whole genome shotgun (WGS) entry which is preliminary data.</text>
</comment>
<dbReference type="CDD" id="cd00090">
    <property type="entry name" value="HTH_ARSR"/>
    <property type="match status" value="1"/>
</dbReference>
<dbReference type="EMBL" id="JAVRAA010000009">
    <property type="protein sequence ID" value="MDT0338716.1"/>
    <property type="molecule type" value="Genomic_DNA"/>
</dbReference>
<evidence type="ECO:0000256" key="2">
    <source>
        <dbReference type="ARBA" id="ARBA00023125"/>
    </source>
</evidence>
<organism evidence="5">
    <name type="scientific">Herbaspirillum huttiense subsp. nephrolepidis</name>
    <dbReference type="NCBI Taxonomy" id="3075126"/>
    <lineage>
        <taxon>Bacteria</taxon>
        <taxon>Pseudomonadati</taxon>
        <taxon>Pseudomonadota</taxon>
        <taxon>Betaproteobacteria</taxon>
        <taxon>Burkholderiales</taxon>
        <taxon>Oxalobacteraceae</taxon>
        <taxon>Herbaspirillum</taxon>
    </lineage>
</organism>
<evidence type="ECO:0000313" key="5">
    <source>
        <dbReference type="EMBL" id="MDT0338716.1"/>
    </source>
</evidence>
<keyword evidence="1" id="KW-0805">Transcription regulation</keyword>
<dbReference type="InterPro" id="IPR036390">
    <property type="entry name" value="WH_DNA-bd_sf"/>
</dbReference>
<feature type="domain" description="HTH asnC-type" evidence="4">
    <location>
        <begin position="4"/>
        <end position="65"/>
    </location>
</feature>
<keyword evidence="2" id="KW-0238">DNA-binding</keyword>
<dbReference type="InterPro" id="IPR036388">
    <property type="entry name" value="WH-like_DNA-bd_sf"/>
</dbReference>
<dbReference type="SUPFAM" id="SSF46785">
    <property type="entry name" value="Winged helix' DNA-binding domain"/>
    <property type="match status" value="1"/>
</dbReference>
<dbReference type="Pfam" id="PF13412">
    <property type="entry name" value="HTH_24"/>
    <property type="match status" value="1"/>
</dbReference>
<dbReference type="GO" id="GO:0006355">
    <property type="term" value="P:regulation of DNA-templated transcription"/>
    <property type="evidence" value="ECO:0007669"/>
    <property type="project" value="UniProtKB-ARBA"/>
</dbReference>
<dbReference type="Gene3D" id="3.30.70.920">
    <property type="match status" value="1"/>
</dbReference>
<evidence type="ECO:0000256" key="1">
    <source>
        <dbReference type="ARBA" id="ARBA00023015"/>
    </source>
</evidence>
<keyword evidence="3" id="KW-0804">Transcription</keyword>
<dbReference type="InterPro" id="IPR000485">
    <property type="entry name" value="AsnC-type_HTH_dom"/>
</dbReference>
<dbReference type="SMART" id="SM00344">
    <property type="entry name" value="HTH_ASNC"/>
    <property type="match status" value="1"/>
</dbReference>
<dbReference type="PRINTS" id="PR00033">
    <property type="entry name" value="HTHASNC"/>
</dbReference>
<protein>
    <submittedName>
        <fullName evidence="5">Lrp/AsnC family transcriptional regulator</fullName>
    </submittedName>
</protein>
<dbReference type="InterPro" id="IPR019888">
    <property type="entry name" value="Tscrpt_reg_AsnC-like"/>
</dbReference>
<dbReference type="InterPro" id="IPR011991">
    <property type="entry name" value="ArsR-like_HTH"/>
</dbReference>
<dbReference type="SUPFAM" id="SSF54909">
    <property type="entry name" value="Dimeric alpha+beta barrel"/>
    <property type="match status" value="1"/>
</dbReference>
<accession>A0AAE4GBP2</accession>
<name>A0AAE4GBP2_9BURK</name>
<dbReference type="InterPro" id="IPR011008">
    <property type="entry name" value="Dimeric_a/b-barrel"/>
</dbReference>
<dbReference type="GO" id="GO:0043565">
    <property type="term" value="F:sequence-specific DNA binding"/>
    <property type="evidence" value="ECO:0007669"/>
    <property type="project" value="InterPro"/>
</dbReference>
<dbReference type="InterPro" id="IPR019887">
    <property type="entry name" value="Tscrpt_reg_AsnC/Lrp_C"/>
</dbReference>
<dbReference type="PANTHER" id="PTHR30154:SF34">
    <property type="entry name" value="TRANSCRIPTIONAL REGULATOR AZLB"/>
    <property type="match status" value="1"/>
</dbReference>
<dbReference type="PROSITE" id="PS50956">
    <property type="entry name" value="HTH_ASNC_2"/>
    <property type="match status" value="1"/>
</dbReference>
<dbReference type="GO" id="GO:0005829">
    <property type="term" value="C:cytosol"/>
    <property type="evidence" value="ECO:0007669"/>
    <property type="project" value="TreeGrafter"/>
</dbReference>
<dbReference type="AlphaFoldDB" id="A0AAE4GBP2"/>
<proteinExistence type="predicted"/>
<dbReference type="Pfam" id="PF01037">
    <property type="entry name" value="AsnC_trans_reg"/>
    <property type="match status" value="1"/>
</dbReference>
<dbReference type="GO" id="GO:0043200">
    <property type="term" value="P:response to amino acid"/>
    <property type="evidence" value="ECO:0007669"/>
    <property type="project" value="TreeGrafter"/>
</dbReference>
<dbReference type="PANTHER" id="PTHR30154">
    <property type="entry name" value="LEUCINE-RESPONSIVE REGULATORY PROTEIN"/>
    <property type="match status" value="1"/>
</dbReference>
<gene>
    <name evidence="5" type="ORF">RJN63_17885</name>
</gene>
<evidence type="ECO:0000259" key="4">
    <source>
        <dbReference type="PROSITE" id="PS50956"/>
    </source>
</evidence>
<evidence type="ECO:0000256" key="3">
    <source>
        <dbReference type="ARBA" id="ARBA00023163"/>
    </source>
</evidence>
<dbReference type="Gene3D" id="1.10.10.10">
    <property type="entry name" value="Winged helix-like DNA-binding domain superfamily/Winged helix DNA-binding domain"/>
    <property type="match status" value="1"/>
</dbReference>
<sequence length="158" mass="17694">MHLMDKIDIKILELLQADGQISNVDLAERIHLSPPQCMRRVRALEEQGVIRRYAALVAPAEVGLNVTAFVSLSLDRAQFKQVRAVEKVIKAFPEIVECYTISGDFDYLLKVVSQDLKSLSHFLTDRLMQVPGVAGLRSMICLEEVKPTSPLPITLPPR</sequence>
<reference evidence="5" key="1">
    <citation type="submission" date="2023-02" db="EMBL/GenBank/DDBJ databases">
        <title>Description of Herbaspirillum huttiense subsp. nephrolepsisexaltata and Herbaspirillum huttiense subsp. lycopersicon.</title>
        <authorList>
            <person name="Poudel M."/>
            <person name="Sharma A."/>
            <person name="Goss E."/>
            <person name="Tapia J.H."/>
            <person name="Harmon C.M."/>
            <person name="Jones J.B."/>
        </authorList>
    </citation>
    <scope>NUCLEOTIDE SEQUENCE</scope>
    <source>
        <strain evidence="5">NC40101</strain>
    </source>
</reference>